<dbReference type="EMBL" id="LR798287">
    <property type="protein sequence ID" value="CAB5221465.1"/>
    <property type="molecule type" value="Genomic_DNA"/>
</dbReference>
<sequence>MTKITSIVDIDIIWDICNTILPDEVIEAMDLEVDDTILWIDNKDGTFTLKKKEKIDE</sequence>
<proteinExistence type="predicted"/>
<organism evidence="1">
    <name type="scientific">uncultured Caudovirales phage</name>
    <dbReference type="NCBI Taxonomy" id="2100421"/>
    <lineage>
        <taxon>Viruses</taxon>
        <taxon>Duplodnaviria</taxon>
        <taxon>Heunggongvirae</taxon>
        <taxon>Uroviricota</taxon>
        <taxon>Caudoviricetes</taxon>
        <taxon>Peduoviridae</taxon>
        <taxon>Maltschvirus</taxon>
        <taxon>Maltschvirus maltsch</taxon>
    </lineage>
</organism>
<name>A0A6J7WX70_9CAUD</name>
<gene>
    <name evidence="1" type="ORF">UFOVP245_162</name>
</gene>
<accession>A0A6J7WX70</accession>
<reference evidence="1" key="1">
    <citation type="submission" date="2020-05" db="EMBL/GenBank/DDBJ databases">
        <authorList>
            <person name="Chiriac C."/>
            <person name="Salcher M."/>
            <person name="Ghai R."/>
            <person name="Kavagutti S V."/>
        </authorList>
    </citation>
    <scope>NUCLEOTIDE SEQUENCE</scope>
</reference>
<protein>
    <submittedName>
        <fullName evidence="1">Uncharacterized protein</fullName>
    </submittedName>
</protein>
<evidence type="ECO:0000313" key="1">
    <source>
        <dbReference type="EMBL" id="CAB5221465.1"/>
    </source>
</evidence>